<dbReference type="RefSeq" id="WP_132084819.1">
    <property type="nucleotide sequence ID" value="NZ_SLUK01000008.1"/>
</dbReference>
<dbReference type="PROSITE" id="PS51272">
    <property type="entry name" value="SLH"/>
    <property type="match status" value="1"/>
</dbReference>
<dbReference type="Gene3D" id="2.60.40.3440">
    <property type="match status" value="1"/>
</dbReference>
<gene>
    <name evidence="4" type="ORF">EDD78_10899</name>
</gene>
<protein>
    <submittedName>
        <fullName evidence="4">S-layer family protein</fullName>
    </submittedName>
</protein>
<evidence type="ECO:0000313" key="5">
    <source>
        <dbReference type="Proteomes" id="UP000294682"/>
    </source>
</evidence>
<keyword evidence="1" id="KW-0677">Repeat</keyword>
<dbReference type="Pfam" id="PF17963">
    <property type="entry name" value="Big_9"/>
    <property type="match status" value="1"/>
</dbReference>
<reference evidence="4 5" key="1">
    <citation type="submission" date="2019-03" db="EMBL/GenBank/DDBJ databases">
        <title>Genomic Encyclopedia of Type Strains, Phase IV (KMG-IV): sequencing the most valuable type-strain genomes for metagenomic binning, comparative biology and taxonomic classification.</title>
        <authorList>
            <person name="Goeker M."/>
        </authorList>
    </citation>
    <scope>NUCLEOTIDE SEQUENCE [LARGE SCALE GENOMIC DNA]</scope>
    <source>
        <strain evidence="4 5">DSM 100433</strain>
    </source>
</reference>
<proteinExistence type="predicted"/>
<feature type="domain" description="SLH" evidence="3">
    <location>
        <begin position="117"/>
        <end position="183"/>
    </location>
</feature>
<feature type="chain" id="PRO_5040725486" evidence="2">
    <location>
        <begin position="22"/>
        <end position="300"/>
    </location>
</feature>
<dbReference type="Pfam" id="PF00395">
    <property type="entry name" value="SLH"/>
    <property type="match status" value="1"/>
</dbReference>
<keyword evidence="2" id="KW-0732">Signal</keyword>
<evidence type="ECO:0000256" key="2">
    <source>
        <dbReference type="SAM" id="SignalP"/>
    </source>
</evidence>
<sequence length="300" mass="32925">MKKIWSLLCALGLCLMTEQPAASVYNGAPRLQGALYETIENVPVYGNLSAFDPEGDEVEILVCQPPKKGSVAFDGTSFVYTPYPGQRGEDSFSAQAMDRYGNRSNEAVAAISIRRGSGAPYFADMDRHPYEYSAIKLAQAGVLGGEQVGEHLLFYPQRQVSRGEYVVMLLAALGKDQGLTPCVNTGLQNDGAIPLWLKPYLSRAIECGIVTEEAFDTETVPTRAEAVVLCERAAQIGDILKYNLQIGDRDTIPSWALESYVNLSAYGILDLYDGNAYPTQALDRGYACSLLWQLYKYVNK</sequence>
<feature type="signal peptide" evidence="2">
    <location>
        <begin position="1"/>
        <end position="21"/>
    </location>
</feature>
<name>A0A9X8UJB4_9FIRM</name>
<dbReference type="EMBL" id="SLUK01000008">
    <property type="protein sequence ID" value="TCL42786.1"/>
    <property type="molecule type" value="Genomic_DNA"/>
</dbReference>
<organism evidence="4 5">
    <name type="scientific">Harryflintia acetispora</name>
    <dbReference type="NCBI Taxonomy" id="1849041"/>
    <lineage>
        <taxon>Bacteria</taxon>
        <taxon>Bacillati</taxon>
        <taxon>Bacillota</taxon>
        <taxon>Clostridia</taxon>
        <taxon>Eubacteriales</taxon>
        <taxon>Oscillospiraceae</taxon>
        <taxon>Harryflintia</taxon>
    </lineage>
</organism>
<evidence type="ECO:0000313" key="4">
    <source>
        <dbReference type="EMBL" id="TCL42786.1"/>
    </source>
</evidence>
<dbReference type="Proteomes" id="UP000294682">
    <property type="component" value="Unassembled WGS sequence"/>
</dbReference>
<evidence type="ECO:0000256" key="1">
    <source>
        <dbReference type="ARBA" id="ARBA00022737"/>
    </source>
</evidence>
<comment type="caution">
    <text evidence="4">The sequence shown here is derived from an EMBL/GenBank/DDBJ whole genome shotgun (WGS) entry which is preliminary data.</text>
</comment>
<accession>A0A9X8UJB4</accession>
<dbReference type="AlphaFoldDB" id="A0A9X8UJB4"/>
<dbReference type="InterPro" id="IPR001119">
    <property type="entry name" value="SLH_dom"/>
</dbReference>
<evidence type="ECO:0000259" key="3">
    <source>
        <dbReference type="PROSITE" id="PS51272"/>
    </source>
</evidence>
<keyword evidence="5" id="KW-1185">Reference proteome</keyword>